<dbReference type="PANTHER" id="PTHR31226">
    <property type="entry name" value="TRANSMEMBRANE PROTEIN 117"/>
    <property type="match status" value="1"/>
</dbReference>
<evidence type="ECO:0000256" key="1">
    <source>
        <dbReference type="SAM" id="Phobius"/>
    </source>
</evidence>
<name>A0ABN9XI51_9DINO</name>
<feature type="transmembrane region" description="Helical" evidence="1">
    <location>
        <begin position="75"/>
        <end position="96"/>
    </location>
</feature>
<dbReference type="Proteomes" id="UP001189429">
    <property type="component" value="Unassembled WGS sequence"/>
</dbReference>
<protein>
    <submittedName>
        <fullName evidence="2">Uncharacterized protein</fullName>
    </submittedName>
</protein>
<gene>
    <name evidence="2" type="ORF">PCOR1329_LOCUS76490</name>
</gene>
<feature type="transmembrane region" description="Helical" evidence="1">
    <location>
        <begin position="415"/>
        <end position="436"/>
    </location>
</feature>
<keyword evidence="1" id="KW-1133">Transmembrane helix</keyword>
<evidence type="ECO:0000313" key="3">
    <source>
        <dbReference type="Proteomes" id="UP001189429"/>
    </source>
</evidence>
<keyword evidence="1" id="KW-0472">Membrane</keyword>
<comment type="caution">
    <text evidence="2">The sequence shown here is derived from an EMBL/GenBank/DDBJ whole genome shotgun (WGS) entry which is preliminary data.</text>
</comment>
<feature type="transmembrane region" description="Helical" evidence="1">
    <location>
        <begin position="117"/>
        <end position="136"/>
    </location>
</feature>
<feature type="transmembrane region" description="Helical" evidence="1">
    <location>
        <begin position="328"/>
        <end position="346"/>
    </location>
</feature>
<proteinExistence type="predicted"/>
<organism evidence="2 3">
    <name type="scientific">Prorocentrum cordatum</name>
    <dbReference type="NCBI Taxonomy" id="2364126"/>
    <lineage>
        <taxon>Eukaryota</taxon>
        <taxon>Sar</taxon>
        <taxon>Alveolata</taxon>
        <taxon>Dinophyceae</taxon>
        <taxon>Prorocentrales</taxon>
        <taxon>Prorocentraceae</taxon>
        <taxon>Prorocentrum</taxon>
    </lineage>
</organism>
<keyword evidence="3" id="KW-1185">Reference proteome</keyword>
<dbReference type="InterPro" id="IPR029370">
    <property type="entry name" value="TMEM117"/>
</dbReference>
<keyword evidence="1" id="KW-0812">Transmembrane</keyword>
<dbReference type="Pfam" id="PF15113">
    <property type="entry name" value="TMEM117"/>
    <property type="match status" value="1"/>
</dbReference>
<sequence>MLASVDTGNIPCIVDPHIWWRHPMLRLVAVWSILFLDFFIYGVDPAQDSHVTYPFFGVFEDFFIIAWPQRVEHQISRIVLFIVLTMFSFWFGRMVVHHKFLRDFCGLQMFSENNGTLLVNFIVYVIFFEGVLPLPVNYIESGSTAEPVTEHSVLRYMDWGKIWQTMAAVADTLAIVTITDAVMQDRTVWPDFAPRVKWLWNDAAGGWVRVLMAWTGFVIMMPLIVFGLWCDDRTNGIYTMDHVDVLRTTQWMRVAVAAFLTCVDITTCLQDWEFPSFNAPLDFKIVGSFATTIDIQCLTDLTRPISKVITCIPEDFWEVFHFRMSGKWLAYMPAFGSLGVDLYYMIRTIYSFKPIAFGEYVKDCRLFVIVNETFLDSLYLNGAVPANESDYPSWENRQGEGDVVLNSRFCGSHDALSAMFLGFGLFAGIAFIALIIRAEYYWDNYFTRNQEGLHDRINTYYEEAAEKQRQGSEGELGAQE</sequence>
<accession>A0ABN9XI51</accession>
<dbReference type="PANTHER" id="PTHR31226:SF1">
    <property type="entry name" value="TRANSMEMBRANE PROTEIN 117"/>
    <property type="match status" value="1"/>
</dbReference>
<feature type="transmembrane region" description="Helical" evidence="1">
    <location>
        <begin position="207"/>
        <end position="230"/>
    </location>
</feature>
<reference evidence="2" key="1">
    <citation type="submission" date="2023-10" db="EMBL/GenBank/DDBJ databases">
        <authorList>
            <person name="Chen Y."/>
            <person name="Shah S."/>
            <person name="Dougan E. K."/>
            <person name="Thang M."/>
            <person name="Chan C."/>
        </authorList>
    </citation>
    <scope>NUCLEOTIDE SEQUENCE [LARGE SCALE GENOMIC DNA]</scope>
</reference>
<dbReference type="EMBL" id="CAUYUJ010020504">
    <property type="protein sequence ID" value="CAK0898779.1"/>
    <property type="molecule type" value="Genomic_DNA"/>
</dbReference>
<evidence type="ECO:0000313" key="2">
    <source>
        <dbReference type="EMBL" id="CAK0898779.1"/>
    </source>
</evidence>
<feature type="transmembrane region" description="Helical" evidence="1">
    <location>
        <begin position="24"/>
        <end position="43"/>
    </location>
</feature>